<dbReference type="EMBL" id="BJUD01000040">
    <property type="protein sequence ID" value="GEK29231.1"/>
    <property type="molecule type" value="Genomic_DNA"/>
</dbReference>
<dbReference type="GO" id="GO:0000166">
    <property type="term" value="F:nucleotide binding"/>
    <property type="evidence" value="ECO:0007669"/>
    <property type="project" value="InterPro"/>
</dbReference>
<comment type="catalytic activity">
    <reaction evidence="12">
        <text>beta-D-GlcNAc-(1-&gt;4)-Mur2Ac(oyl-L-Ala-D-isoglutaminyl-L-Lys-(N(6)-Gly)-D-Ala-D-Ala)-di-trans,octa-cis-undecaprenyl diphosphate + 2 glycyl-tRNA(Gly) = MurNAc-L-Ala-D-isoglutaminyl-L-Lys-(N(6)-tri-Gly)-D-Ala-D-Ala-diphospho-di-trans,octa-cis-undecaprenyl-GlcNAc + 2 tRNA(Gly) + 2 H(+)</text>
        <dbReference type="Rhea" id="RHEA:30439"/>
        <dbReference type="Rhea" id="RHEA-COMP:9664"/>
        <dbReference type="Rhea" id="RHEA-COMP:9683"/>
        <dbReference type="ChEBI" id="CHEBI:15378"/>
        <dbReference type="ChEBI" id="CHEBI:62234"/>
        <dbReference type="ChEBI" id="CHEBI:62235"/>
        <dbReference type="ChEBI" id="CHEBI:78442"/>
        <dbReference type="ChEBI" id="CHEBI:78522"/>
        <dbReference type="EC" id="2.3.2.17"/>
    </reaction>
</comment>
<protein>
    <recommendedName>
        <fullName evidence="3">Aminoacyltransferase FemA</fullName>
        <ecNumber evidence="2">2.3.2.17</ecNumber>
    </recommendedName>
    <alternativeName>
        <fullName evidence="11">Factor essential for expression of methicillin resistance A</fullName>
    </alternativeName>
    <alternativeName>
        <fullName evidence="10">N-acetylmuramoyl-L-alanyl-D-glutamyl-L-lysyl-(N6-glycyl)-D-alanyl-D-alanine-diphosphoundecaprenyl-N-acetylglucosamine:glycine glycyltransferase</fullName>
    </alternativeName>
</protein>
<evidence type="ECO:0000256" key="12">
    <source>
        <dbReference type="ARBA" id="ARBA00047483"/>
    </source>
</evidence>
<evidence type="ECO:0000256" key="5">
    <source>
        <dbReference type="ARBA" id="ARBA00022679"/>
    </source>
</evidence>
<evidence type="ECO:0000313" key="17">
    <source>
        <dbReference type="Proteomes" id="UP000321429"/>
    </source>
</evidence>
<dbReference type="SUPFAM" id="SSF46589">
    <property type="entry name" value="tRNA-binding arm"/>
    <property type="match status" value="1"/>
</dbReference>
<keyword evidence="4" id="KW-0963">Cytoplasm</keyword>
<dbReference type="SUPFAM" id="SSF55729">
    <property type="entry name" value="Acyl-CoA N-acyltransferases (Nat)"/>
    <property type="match status" value="2"/>
</dbReference>
<keyword evidence="9" id="KW-0961">Cell wall biogenesis/degradation</keyword>
<dbReference type="GO" id="GO:0071555">
    <property type="term" value="P:cell wall organization"/>
    <property type="evidence" value="ECO:0007669"/>
    <property type="project" value="UniProtKB-KW"/>
</dbReference>
<dbReference type="Pfam" id="PF02388">
    <property type="entry name" value="FemAB"/>
    <property type="match status" value="1"/>
</dbReference>
<dbReference type="InterPro" id="IPR003447">
    <property type="entry name" value="FEMABX"/>
</dbReference>
<dbReference type="GO" id="GO:0009252">
    <property type="term" value="P:peptidoglycan biosynthetic process"/>
    <property type="evidence" value="ECO:0007669"/>
    <property type="project" value="UniProtKB-KW"/>
</dbReference>
<dbReference type="InterPro" id="IPR010978">
    <property type="entry name" value="tRNA-bd_arm"/>
</dbReference>
<dbReference type="RefSeq" id="WP_057811673.1">
    <property type="nucleotide sequence ID" value="NZ_BJUD01000040.1"/>
</dbReference>
<evidence type="ECO:0000313" key="15">
    <source>
        <dbReference type="EMBL" id="KRN93575.1"/>
    </source>
</evidence>
<feature type="coiled-coil region" evidence="13">
    <location>
        <begin position="277"/>
        <end position="304"/>
    </location>
</feature>
<dbReference type="Gene3D" id="1.20.58.90">
    <property type="match status" value="1"/>
</dbReference>
<evidence type="ECO:0000256" key="2">
    <source>
        <dbReference type="ARBA" id="ARBA00012466"/>
    </source>
</evidence>
<evidence type="ECO:0000256" key="4">
    <source>
        <dbReference type="ARBA" id="ARBA00022490"/>
    </source>
</evidence>
<dbReference type="PROSITE" id="PS51191">
    <property type="entry name" value="FEMABX"/>
    <property type="match status" value="1"/>
</dbReference>
<dbReference type="GO" id="GO:0016755">
    <property type="term" value="F:aminoacyltransferase activity"/>
    <property type="evidence" value="ECO:0007669"/>
    <property type="project" value="InterPro"/>
</dbReference>
<evidence type="ECO:0000256" key="1">
    <source>
        <dbReference type="ARBA" id="ARBA00009943"/>
    </source>
</evidence>
<reference evidence="14 17" key="2">
    <citation type="submission" date="2019-07" db="EMBL/GenBank/DDBJ databases">
        <title>Whole genome shotgun sequence of Lactobacillus siliginis NBRC 101315.</title>
        <authorList>
            <person name="Hosoyama A."/>
            <person name="Uohara A."/>
            <person name="Ohji S."/>
            <person name="Ichikawa N."/>
        </authorList>
    </citation>
    <scope>NUCLEOTIDE SEQUENCE [LARGE SCALE GENOMIC DNA]</scope>
    <source>
        <strain evidence="14 17">NBRC 101315</strain>
    </source>
</reference>
<dbReference type="OrthoDB" id="2303924at2"/>
<comment type="similarity">
    <text evidence="1">Belongs to the FemABX family.</text>
</comment>
<dbReference type="Gene3D" id="3.40.630.30">
    <property type="match status" value="2"/>
</dbReference>
<evidence type="ECO:0000256" key="10">
    <source>
        <dbReference type="ARBA" id="ARBA00030706"/>
    </source>
</evidence>
<keyword evidence="5" id="KW-0808">Transferase</keyword>
<reference evidence="15 16" key="1">
    <citation type="journal article" date="2015" name="Genome Announc.">
        <title>Expanding the biotechnology potential of lactobacilli through comparative genomics of 213 strains and associated genera.</title>
        <authorList>
            <person name="Sun Z."/>
            <person name="Harris H.M."/>
            <person name="McCann A."/>
            <person name="Guo C."/>
            <person name="Argimon S."/>
            <person name="Zhang W."/>
            <person name="Yang X."/>
            <person name="Jeffery I.B."/>
            <person name="Cooney J.C."/>
            <person name="Kagawa T.F."/>
            <person name="Liu W."/>
            <person name="Song Y."/>
            <person name="Salvetti E."/>
            <person name="Wrobel A."/>
            <person name="Rasinkangas P."/>
            <person name="Parkhill J."/>
            <person name="Rea M.C."/>
            <person name="O'Sullivan O."/>
            <person name="Ritari J."/>
            <person name="Douillard F.P."/>
            <person name="Paul Ross R."/>
            <person name="Yang R."/>
            <person name="Briner A.E."/>
            <person name="Felis G.E."/>
            <person name="de Vos W.M."/>
            <person name="Barrangou R."/>
            <person name="Klaenhammer T.R."/>
            <person name="Caufield P.W."/>
            <person name="Cui Y."/>
            <person name="Zhang H."/>
            <person name="O'Toole P.W."/>
        </authorList>
    </citation>
    <scope>NUCLEOTIDE SEQUENCE [LARGE SCALE GENOMIC DNA]</scope>
    <source>
        <strain evidence="15 16">DSM 22696</strain>
    </source>
</reference>
<dbReference type="EC" id="2.3.2.17" evidence="2"/>
<evidence type="ECO:0000256" key="8">
    <source>
        <dbReference type="ARBA" id="ARBA00023315"/>
    </source>
</evidence>
<evidence type="ECO:0000256" key="11">
    <source>
        <dbReference type="ARBA" id="ARBA00032233"/>
    </source>
</evidence>
<dbReference type="Proteomes" id="UP000051139">
    <property type="component" value="Unassembled WGS sequence"/>
</dbReference>
<name>A0A0R2L4C7_9LACO</name>
<dbReference type="STRING" id="348151.IV55_GL000994"/>
<dbReference type="PATRIC" id="fig|348151.3.peg.1017"/>
<evidence type="ECO:0000256" key="9">
    <source>
        <dbReference type="ARBA" id="ARBA00023316"/>
    </source>
</evidence>
<dbReference type="PANTHER" id="PTHR36174:SF2">
    <property type="entry name" value="AMINOACYLTRANSFERASE FEMA"/>
    <property type="match status" value="1"/>
</dbReference>
<evidence type="ECO:0000256" key="13">
    <source>
        <dbReference type="SAM" id="Coils"/>
    </source>
</evidence>
<comment type="caution">
    <text evidence="15">The sequence shown here is derived from an EMBL/GenBank/DDBJ whole genome shotgun (WGS) entry which is preliminary data.</text>
</comment>
<keyword evidence="6" id="KW-0133">Cell shape</keyword>
<gene>
    <name evidence="15" type="ORF">IV55_GL000994</name>
    <name evidence="14" type="ORF">LSI01_15420</name>
</gene>
<keyword evidence="16" id="KW-1185">Reference proteome</keyword>
<evidence type="ECO:0000256" key="3">
    <source>
        <dbReference type="ARBA" id="ARBA00016236"/>
    </source>
</evidence>
<keyword evidence="8" id="KW-0012">Acyltransferase</keyword>
<dbReference type="InterPro" id="IPR016181">
    <property type="entry name" value="Acyl_CoA_acyltransferase"/>
</dbReference>
<keyword evidence="7" id="KW-0573">Peptidoglycan synthesis</keyword>
<dbReference type="EMBL" id="JQCB01000022">
    <property type="protein sequence ID" value="KRN93575.1"/>
    <property type="molecule type" value="Genomic_DNA"/>
</dbReference>
<dbReference type="InterPro" id="IPR050644">
    <property type="entry name" value="PG_Glycine_Bridge_Synth"/>
</dbReference>
<keyword evidence="13" id="KW-0175">Coiled coil</keyword>
<organism evidence="15 16">
    <name type="scientific">Furfurilactobacillus siliginis</name>
    <dbReference type="NCBI Taxonomy" id="348151"/>
    <lineage>
        <taxon>Bacteria</taxon>
        <taxon>Bacillati</taxon>
        <taxon>Bacillota</taxon>
        <taxon>Bacilli</taxon>
        <taxon>Lactobacillales</taxon>
        <taxon>Lactobacillaceae</taxon>
        <taxon>Furfurilactobacillus</taxon>
    </lineage>
</organism>
<dbReference type="PANTHER" id="PTHR36174">
    <property type="entry name" value="LIPID II:GLYCINE GLYCYLTRANSFERASE"/>
    <property type="match status" value="1"/>
</dbReference>
<proteinExistence type="inferred from homology"/>
<sequence>MQFKELAVDDFFKFEQQHPAGSYMQTPAQHDVLVQRSWQSQYMGVVDDDGKILAVELLNHRPMHVGEIFEVAGGPLIDYTDAALVKFLADETAKYARAHKGLVLRWLPNGHTRAFGDDGQVVKEFDQSFITNLQAAGFKYQASKPVVHGEYSKVSLGYEFMKDLRGLTAETLEKSYTHDAQYGIKKTQQFGVKLRQLDYDELAEFKEYTDATAERRGFSDKTLDYYQKTFRAYGDAVQFIFAELNFSDYINEEQQKHDALNDQIAPLAEKVANSPKNKRAAKQLNELKDQQKQHEKRIADADKQRTKYGESVVLSGGMFFIQPQEIAYMFSFTNEAFKRYYAPYLIQNHMMHLAIEKGIPSYNFYGVTGLFDGTDGVLKFKQSFNGLTYETAGVFTRPVRPMMYKLVQGLKKLTGRD</sequence>
<evidence type="ECO:0000313" key="14">
    <source>
        <dbReference type="EMBL" id="GEK29231.1"/>
    </source>
</evidence>
<evidence type="ECO:0000256" key="6">
    <source>
        <dbReference type="ARBA" id="ARBA00022960"/>
    </source>
</evidence>
<dbReference type="AlphaFoldDB" id="A0A0R2L4C7"/>
<dbReference type="Proteomes" id="UP000321429">
    <property type="component" value="Unassembled WGS sequence"/>
</dbReference>
<evidence type="ECO:0000256" key="7">
    <source>
        <dbReference type="ARBA" id="ARBA00022984"/>
    </source>
</evidence>
<accession>A0A0R2L4C7</accession>
<dbReference type="GO" id="GO:0008360">
    <property type="term" value="P:regulation of cell shape"/>
    <property type="evidence" value="ECO:0007669"/>
    <property type="project" value="UniProtKB-KW"/>
</dbReference>
<evidence type="ECO:0000313" key="16">
    <source>
        <dbReference type="Proteomes" id="UP000051139"/>
    </source>
</evidence>